<accession>A0A409YPZ2</accession>
<organism evidence="3 4">
    <name type="scientific">Panaeolus cyanescens</name>
    <dbReference type="NCBI Taxonomy" id="181874"/>
    <lineage>
        <taxon>Eukaryota</taxon>
        <taxon>Fungi</taxon>
        <taxon>Dikarya</taxon>
        <taxon>Basidiomycota</taxon>
        <taxon>Agaricomycotina</taxon>
        <taxon>Agaricomycetes</taxon>
        <taxon>Agaricomycetidae</taxon>
        <taxon>Agaricales</taxon>
        <taxon>Agaricineae</taxon>
        <taxon>Galeropsidaceae</taxon>
        <taxon>Panaeolus</taxon>
    </lineage>
</organism>
<dbReference type="STRING" id="181874.A0A409YPZ2"/>
<dbReference type="OrthoDB" id="3359616at2759"/>
<keyword evidence="2" id="KW-0812">Transmembrane</keyword>
<keyword evidence="2" id="KW-1133">Transmembrane helix</keyword>
<dbReference type="Proteomes" id="UP000284842">
    <property type="component" value="Unassembled WGS sequence"/>
</dbReference>
<reference evidence="3 4" key="1">
    <citation type="journal article" date="2018" name="Evol. Lett.">
        <title>Horizontal gene cluster transfer increased hallucinogenic mushroom diversity.</title>
        <authorList>
            <person name="Reynolds H.T."/>
            <person name="Vijayakumar V."/>
            <person name="Gluck-Thaler E."/>
            <person name="Korotkin H.B."/>
            <person name="Matheny P.B."/>
            <person name="Slot J.C."/>
        </authorList>
    </citation>
    <scope>NUCLEOTIDE SEQUENCE [LARGE SCALE GENOMIC DNA]</scope>
    <source>
        <strain evidence="3 4">2629</strain>
    </source>
</reference>
<name>A0A409YPZ2_9AGAR</name>
<dbReference type="EMBL" id="NHTK01000852">
    <property type="protein sequence ID" value="PPR05074.1"/>
    <property type="molecule type" value="Genomic_DNA"/>
</dbReference>
<proteinExistence type="predicted"/>
<keyword evidence="4" id="KW-1185">Reference proteome</keyword>
<evidence type="ECO:0000256" key="1">
    <source>
        <dbReference type="SAM" id="MobiDB-lite"/>
    </source>
</evidence>
<feature type="transmembrane region" description="Helical" evidence="2">
    <location>
        <begin position="212"/>
        <end position="231"/>
    </location>
</feature>
<dbReference type="InParanoid" id="A0A409YPZ2"/>
<evidence type="ECO:0000313" key="3">
    <source>
        <dbReference type="EMBL" id="PPR05074.1"/>
    </source>
</evidence>
<dbReference type="AlphaFoldDB" id="A0A409YPZ2"/>
<gene>
    <name evidence="3" type="ORF">CVT24_010261</name>
</gene>
<feature type="compositionally biased region" description="Polar residues" evidence="1">
    <location>
        <begin position="194"/>
        <end position="208"/>
    </location>
</feature>
<feature type="compositionally biased region" description="Polar residues" evidence="1">
    <location>
        <begin position="167"/>
        <end position="180"/>
    </location>
</feature>
<protein>
    <submittedName>
        <fullName evidence="3">Uncharacterized protein</fullName>
    </submittedName>
</protein>
<evidence type="ECO:0000313" key="4">
    <source>
        <dbReference type="Proteomes" id="UP000284842"/>
    </source>
</evidence>
<evidence type="ECO:0000256" key="2">
    <source>
        <dbReference type="SAM" id="Phobius"/>
    </source>
</evidence>
<feature type="compositionally biased region" description="Low complexity" evidence="1">
    <location>
        <begin position="125"/>
        <end position="154"/>
    </location>
</feature>
<sequence>MSSGHLQNQTFDNKDPLLKYQGGWFLDGTWNAPSGGQSATFSSTSDPTATVTFVNPSQFLSKVLVNFDAHTKSSEDVSSQTFHPPAVHEIIIRNENDTRVEPSGFSQLIVNRFVLQIPIPVVPGPSQLTLPPLPSSTLASTSRSATSTSTSGSLNVTTLQPGPVAVTGSSLDQTPKTTAPVNAITLPTPFGPNSGHNPSTANTSTNNKPSTVVGGVVGGLAFLLLLISLIYRYTRTRSKKGSGDINITTVHQFEDARLARYSYAVPPRKALGYLIPSVLPVMLRTSRAPSKAIHDTVPVPRPTAAGPVMVRPSHIFPRTAQVMARRERDGGPLPIATGAADDDDSNINHNVVAQVLPPDYGEVFPS</sequence>
<comment type="caution">
    <text evidence="3">The sequence shown here is derived from an EMBL/GenBank/DDBJ whole genome shotgun (WGS) entry which is preliminary data.</text>
</comment>
<feature type="region of interest" description="Disordered" evidence="1">
    <location>
        <begin position="125"/>
        <end position="208"/>
    </location>
</feature>
<keyword evidence="2" id="KW-0472">Membrane</keyword>